<feature type="signal peptide" evidence="2">
    <location>
        <begin position="1"/>
        <end position="34"/>
    </location>
</feature>
<dbReference type="PROSITE" id="PS01096">
    <property type="entry name" value="PPIC_PPIASE_1"/>
    <property type="match status" value="1"/>
</dbReference>
<gene>
    <name evidence="4" type="ORF">EWU20_06370</name>
</gene>
<dbReference type="Pfam" id="PF00639">
    <property type="entry name" value="Rotamase"/>
    <property type="match status" value="1"/>
</dbReference>
<dbReference type="AlphaFoldDB" id="A0A4V2IVN2"/>
<feature type="chain" id="PRO_5021020307" description="PpiC domain-containing protein" evidence="2">
    <location>
        <begin position="35"/>
        <end position="764"/>
    </location>
</feature>
<feature type="domain" description="PpiC" evidence="3">
    <location>
        <begin position="132"/>
        <end position="234"/>
    </location>
</feature>
<reference evidence="4 5" key="1">
    <citation type="submission" date="2019-02" db="EMBL/GenBank/DDBJ databases">
        <title>Genome of a new Bacteroidetes strain.</title>
        <authorList>
            <person name="Pitt A."/>
        </authorList>
    </citation>
    <scope>NUCLEOTIDE SEQUENCE [LARGE SCALE GENOMIC DNA]</scope>
    <source>
        <strain evidence="4 5">103A-SOEBACH</strain>
    </source>
</reference>
<dbReference type="Pfam" id="PF13616">
    <property type="entry name" value="Rotamase_3"/>
    <property type="match status" value="1"/>
</dbReference>
<dbReference type="InterPro" id="IPR000297">
    <property type="entry name" value="PPIase_PpiC"/>
</dbReference>
<dbReference type="EMBL" id="SEWY01000003">
    <property type="protein sequence ID" value="TBH72995.1"/>
    <property type="molecule type" value="Genomic_DNA"/>
</dbReference>
<accession>A0A4V2IVN2</accession>
<comment type="caution">
    <text evidence="4">The sequence shown here is derived from an EMBL/GenBank/DDBJ whole genome shotgun (WGS) entry which is preliminary data.</text>
</comment>
<dbReference type="Proteomes" id="UP000293583">
    <property type="component" value="Unassembled WGS sequence"/>
</dbReference>
<dbReference type="GO" id="GO:0003755">
    <property type="term" value="F:peptidyl-prolyl cis-trans isomerase activity"/>
    <property type="evidence" value="ECO:0007669"/>
    <property type="project" value="UniProtKB-KW"/>
</dbReference>
<evidence type="ECO:0000256" key="1">
    <source>
        <dbReference type="PROSITE-ProRule" id="PRU00278"/>
    </source>
</evidence>
<name>A0A4V2IVN2_9BACT</name>
<evidence type="ECO:0000256" key="2">
    <source>
        <dbReference type="SAM" id="SignalP"/>
    </source>
</evidence>
<keyword evidence="1" id="KW-0413">Isomerase</keyword>
<dbReference type="PROSITE" id="PS50198">
    <property type="entry name" value="PPIC_PPIASE_2"/>
    <property type="match status" value="2"/>
</dbReference>
<keyword evidence="2" id="KW-0732">Signal</keyword>
<dbReference type="PANTHER" id="PTHR47245:SF2">
    <property type="entry name" value="PEPTIDYL-PROLYL CIS-TRANS ISOMERASE HP_0175-RELATED"/>
    <property type="match status" value="1"/>
</dbReference>
<protein>
    <recommendedName>
        <fullName evidence="3">PpiC domain-containing protein</fullName>
    </recommendedName>
</protein>
<sequence length="764" mass="86416">MSGIIRNFVSLFLRMKDLKLLVGFVLCLPFASFAQSASPIQIGPKKISAESFLQVYKPLVESDSITKDNQAAFLSDYIDYQLKIVAAEQEKLADQPDFKEEYASFRKELATPYLVDMPTLDMLVKQAYQRMKEEKKVSQILVKLGENASPADTLVAFQKIEHIYQKLKAGEDFATLATRFSEDEMSAVKGGVLGYITSLQTAYDFENAIYSIGIGEYSKPFRTASGYHIVKILNQRPNSGKIRLAHIIVSAAVDAPTALQVEAKKKIEQVEAYLKAGESFELVCKNYSEDPYSRGRGGEIRRWYFSSDLSEELQDALFGLERLGDLSKPIRTNLGWQLFKLLDKKPLLTFEDMSEFIKQKVLTDSDRQSLIKQAFMKRVRVENKVIVQEATKKAAFERMNVERTGSEPFLQEPIFSVLDKTYTVGDFYTHVQAQQKRRIKSLGYLPVVSEQSYLDELIEKETLNAEEANLESKYPAFKEQMADFLEGSLFSKMTDQEIFEKSLDSLTQSKFYLANKSAFVMPARVEAKLVVADSQKTLKEALDLLKKSPYPMNKKLADLSFGLKESKLEEPSNKLLAELFVTMAKNGDYVVEISGHRDASEADSLSEARINKVVSYLNAKGISSQRIIQKDEANLKAASKTVKAKNARVSFRFFSASMDDVVKRFNALKPGSLEANEGYFKKGLSPVIDAVEWTVGAKNYEAAGKFAFVEIKKVESERSRSFEEARGLVIRALQERLEKEWVAKLKQQYPVVINQVELEKILKL</sequence>
<keyword evidence="1" id="KW-0697">Rotamase</keyword>
<feature type="domain" description="PpiC" evidence="3">
    <location>
        <begin position="239"/>
        <end position="343"/>
    </location>
</feature>
<keyword evidence="5" id="KW-1185">Reference proteome</keyword>
<organism evidence="4 5">
    <name type="scientific">Aquirufa antheringensis</name>
    <dbReference type="NCBI Taxonomy" id="2516559"/>
    <lineage>
        <taxon>Bacteria</taxon>
        <taxon>Pseudomonadati</taxon>
        <taxon>Bacteroidota</taxon>
        <taxon>Cytophagia</taxon>
        <taxon>Cytophagales</taxon>
        <taxon>Flectobacillaceae</taxon>
        <taxon>Aquirufa</taxon>
    </lineage>
</organism>
<proteinExistence type="predicted"/>
<dbReference type="SUPFAM" id="SSF103088">
    <property type="entry name" value="OmpA-like"/>
    <property type="match status" value="1"/>
</dbReference>
<dbReference type="PANTHER" id="PTHR47245">
    <property type="entry name" value="PEPTIDYLPROLYL ISOMERASE"/>
    <property type="match status" value="1"/>
</dbReference>
<evidence type="ECO:0000313" key="5">
    <source>
        <dbReference type="Proteomes" id="UP000293583"/>
    </source>
</evidence>
<dbReference type="InterPro" id="IPR046357">
    <property type="entry name" value="PPIase_dom_sf"/>
</dbReference>
<dbReference type="InterPro" id="IPR050245">
    <property type="entry name" value="PrsA_foldase"/>
</dbReference>
<dbReference type="InterPro" id="IPR036737">
    <property type="entry name" value="OmpA-like_sf"/>
</dbReference>
<dbReference type="InterPro" id="IPR023058">
    <property type="entry name" value="PPIase_PpiC_CS"/>
</dbReference>
<evidence type="ECO:0000313" key="4">
    <source>
        <dbReference type="EMBL" id="TBH72995.1"/>
    </source>
</evidence>
<dbReference type="Gene3D" id="3.10.50.40">
    <property type="match status" value="2"/>
</dbReference>
<dbReference type="Gene3D" id="3.30.1330.60">
    <property type="entry name" value="OmpA-like domain"/>
    <property type="match status" value="1"/>
</dbReference>
<dbReference type="SUPFAM" id="SSF54534">
    <property type="entry name" value="FKBP-like"/>
    <property type="match status" value="2"/>
</dbReference>
<evidence type="ECO:0000259" key="3">
    <source>
        <dbReference type="PROSITE" id="PS50198"/>
    </source>
</evidence>